<dbReference type="PRINTS" id="PR00069">
    <property type="entry name" value="ALDKETRDTASE"/>
</dbReference>
<dbReference type="InterPro" id="IPR023210">
    <property type="entry name" value="NADP_OxRdtase_dom"/>
</dbReference>
<dbReference type="SUPFAM" id="SSF51430">
    <property type="entry name" value="NAD(P)-linked oxidoreductase"/>
    <property type="match status" value="1"/>
</dbReference>
<feature type="domain" description="NADP-dependent oxidoreductase" evidence="1">
    <location>
        <begin position="16"/>
        <end position="291"/>
    </location>
</feature>
<dbReference type="KEGG" id="bcoh:BC6307_14070"/>
<accession>A0A223KSL2</accession>
<sequence>MLNKNRLGNSDLYVSEIGLGCMSLGTEEGTAADIVKRALDLGINYFDTADLYDKGLNEQIVGKALKQQRSEIILATKVGNRWEDGKEGWTWDPSKAYIKNAVKNSLHRLQTDYIDLYQLHGGTIEDHIDETIEAFEELKQEGVIRFYGISSIRPNVIKEYVKKSTINSVMMQYSILDRRPEDVVLDLLKDNNISVIARGPVAKGLLTNVYRDKLNAKGYLDYSNEELRKLLDQLATKFTDLNSIALHYCLKHPAVASVIPGASSIQQVEENIKSLTSNTLSNSEYEWIQNIAKASTYNEHN</sequence>
<keyword evidence="3" id="KW-1185">Reference proteome</keyword>
<gene>
    <name evidence="2" type="ORF">BC6307_14070</name>
</gene>
<name>A0A223KSL2_9BACI</name>
<dbReference type="STRING" id="1314751.GCA_001591425_01654"/>
<protein>
    <submittedName>
        <fullName evidence="2">Oxidoreductase</fullName>
    </submittedName>
</protein>
<evidence type="ECO:0000259" key="1">
    <source>
        <dbReference type="Pfam" id="PF00248"/>
    </source>
</evidence>
<evidence type="ECO:0000313" key="3">
    <source>
        <dbReference type="Proteomes" id="UP000215224"/>
    </source>
</evidence>
<dbReference type="InterPro" id="IPR053135">
    <property type="entry name" value="AKR2_Oxidoreductase"/>
</dbReference>
<dbReference type="PANTHER" id="PTHR43312:SF1">
    <property type="entry name" value="NADP-DEPENDENT OXIDOREDUCTASE DOMAIN-CONTAINING PROTEIN"/>
    <property type="match status" value="1"/>
</dbReference>
<dbReference type="PANTHER" id="PTHR43312">
    <property type="entry name" value="D-THREO-ALDOSE 1-DEHYDROGENASE"/>
    <property type="match status" value="1"/>
</dbReference>
<proteinExistence type="predicted"/>
<dbReference type="RefSeq" id="WP_066414532.1">
    <property type="nucleotide sequence ID" value="NZ_CP018866.1"/>
</dbReference>
<organism evidence="2 3">
    <name type="scientific">Sutcliffiella cohnii</name>
    <dbReference type="NCBI Taxonomy" id="33932"/>
    <lineage>
        <taxon>Bacteria</taxon>
        <taxon>Bacillati</taxon>
        <taxon>Bacillota</taxon>
        <taxon>Bacilli</taxon>
        <taxon>Bacillales</taxon>
        <taxon>Bacillaceae</taxon>
        <taxon>Sutcliffiella</taxon>
    </lineage>
</organism>
<dbReference type="GO" id="GO:0016491">
    <property type="term" value="F:oxidoreductase activity"/>
    <property type="evidence" value="ECO:0007669"/>
    <property type="project" value="InterPro"/>
</dbReference>
<dbReference type="Proteomes" id="UP000215224">
    <property type="component" value="Chromosome"/>
</dbReference>
<dbReference type="Pfam" id="PF00248">
    <property type="entry name" value="Aldo_ket_red"/>
    <property type="match status" value="1"/>
</dbReference>
<dbReference type="InterPro" id="IPR036812">
    <property type="entry name" value="NAD(P)_OxRdtase_dom_sf"/>
</dbReference>
<dbReference type="CDD" id="cd19086">
    <property type="entry name" value="AKR_AKR11C1"/>
    <property type="match status" value="1"/>
</dbReference>
<dbReference type="InterPro" id="IPR020471">
    <property type="entry name" value="AKR"/>
</dbReference>
<dbReference type="Gene3D" id="3.20.20.100">
    <property type="entry name" value="NADP-dependent oxidoreductase domain"/>
    <property type="match status" value="1"/>
</dbReference>
<dbReference type="AlphaFoldDB" id="A0A223KSL2"/>
<evidence type="ECO:0000313" key="2">
    <source>
        <dbReference type="EMBL" id="AST92334.1"/>
    </source>
</evidence>
<dbReference type="EMBL" id="CP018866">
    <property type="protein sequence ID" value="AST92334.1"/>
    <property type="molecule type" value="Genomic_DNA"/>
</dbReference>
<reference evidence="2 3" key="1">
    <citation type="submission" date="2016-12" db="EMBL/GenBank/DDBJ databases">
        <title>The whole genome sequencing and assembly of Bacillus cohnii DSM 6307T strain.</title>
        <authorList>
            <person name="Lee Y.-J."/>
            <person name="Yi H."/>
            <person name="Bahn Y.-S."/>
            <person name="Kim J.F."/>
            <person name="Lee D.-W."/>
        </authorList>
    </citation>
    <scope>NUCLEOTIDE SEQUENCE [LARGE SCALE GENOMIC DNA]</scope>
    <source>
        <strain evidence="2 3">DSM 6307</strain>
    </source>
</reference>